<reference evidence="3" key="1">
    <citation type="submission" date="2019-01" db="EMBL/GenBank/DDBJ databases">
        <title>Genomic signatures and co-occurrence patterns of the ultra-small Saccharimodia (Patescibacteria phylum) suggest a symbiotic lifestyle.</title>
        <authorList>
            <person name="Lemos L."/>
            <person name="Medeiros J."/>
            <person name="Andreote F."/>
            <person name="Fernandes G."/>
            <person name="Varani A."/>
            <person name="Oliveira G."/>
            <person name="Pylro V."/>
        </authorList>
    </citation>
    <scope>NUCLEOTIDE SEQUENCE [LARGE SCALE GENOMIC DNA]</scope>
    <source>
        <strain evidence="3">AMD01</strain>
    </source>
</reference>
<name>A0A4Q0AJ80_9BACT</name>
<feature type="region of interest" description="Disordered" evidence="1">
    <location>
        <begin position="1"/>
        <end position="43"/>
    </location>
</feature>
<dbReference type="AlphaFoldDB" id="A0A4Q0AJ80"/>
<comment type="caution">
    <text evidence="3">The sequence shown here is derived from an EMBL/GenBank/DDBJ whole genome shotgun (WGS) entry which is preliminary data.</text>
</comment>
<organism evidence="3 4">
    <name type="scientific">Candidatus Chaera renei</name>
    <dbReference type="NCBI Taxonomy" id="2506947"/>
    <lineage>
        <taxon>Bacteria</taxon>
        <taxon>Candidatus Saccharimonadota</taxon>
        <taxon>Candidatus Saccharimonadia</taxon>
        <taxon>Candidatus Saccharimonadales</taxon>
        <taxon>Candidatus Saccharimonadaceae</taxon>
        <taxon>Candidatus Chaera</taxon>
    </lineage>
</organism>
<keyword evidence="4" id="KW-1185">Reference proteome</keyword>
<accession>A0A4Q0AJ80</accession>
<evidence type="ECO:0000256" key="1">
    <source>
        <dbReference type="SAM" id="MobiDB-lite"/>
    </source>
</evidence>
<evidence type="ECO:0000256" key="2">
    <source>
        <dbReference type="SAM" id="Phobius"/>
    </source>
</evidence>
<feature type="transmembrane region" description="Helical" evidence="2">
    <location>
        <begin position="52"/>
        <end position="77"/>
    </location>
</feature>
<evidence type="ECO:0000313" key="3">
    <source>
        <dbReference type="EMBL" id="RWZ79538.1"/>
    </source>
</evidence>
<protein>
    <submittedName>
        <fullName evidence="3">Uncharacterized protein</fullName>
    </submittedName>
</protein>
<keyword evidence="2" id="KW-0472">Membrane</keyword>
<sequence length="194" mass="21445">MDLRQSPRPSGNRNYWTPQRSGTPAESPGMAAATTAPPGNPRTKLPWYRPTAASVILVVMLIAMSVLVITALGLSLFANSKGFWQYAVKQNQYQAVFLTNGQVYFGKIRSINAGYLNLADIYYLQAQQPVQPQANASPQTQSQPNLSLVKLGNEIHGPEDSMYIERSQILFWENLKTNGKVAQAIASYQKNKTP</sequence>
<dbReference type="Proteomes" id="UP000289269">
    <property type="component" value="Unassembled WGS sequence"/>
</dbReference>
<keyword evidence="2" id="KW-1133">Transmembrane helix</keyword>
<evidence type="ECO:0000313" key="4">
    <source>
        <dbReference type="Proteomes" id="UP000289269"/>
    </source>
</evidence>
<proteinExistence type="predicted"/>
<dbReference type="EMBL" id="SCKW01000008">
    <property type="protein sequence ID" value="RWZ79538.1"/>
    <property type="molecule type" value="Genomic_DNA"/>
</dbReference>
<feature type="compositionally biased region" description="Polar residues" evidence="1">
    <location>
        <begin position="7"/>
        <end position="24"/>
    </location>
</feature>
<gene>
    <name evidence="3" type="ORF">EOT04_01360</name>
</gene>
<keyword evidence="2" id="KW-0812">Transmembrane</keyword>